<dbReference type="EMBL" id="JALJOV010000894">
    <property type="protein sequence ID" value="KAK9859300.1"/>
    <property type="molecule type" value="Genomic_DNA"/>
</dbReference>
<dbReference type="Proteomes" id="UP001485043">
    <property type="component" value="Unassembled WGS sequence"/>
</dbReference>
<protein>
    <recommendedName>
        <fullName evidence="3">Vacuolar protein sorting-associated protein 13 VPS13 adaptor binding domain-containing protein</fullName>
    </recommendedName>
</protein>
<keyword evidence="5" id="KW-1185">Reference proteome</keyword>
<name>A0AAW1STY0_9CHLO</name>
<comment type="similarity">
    <text evidence="1">Belongs to the VPS13 family.</text>
</comment>
<feature type="domain" description="Vacuolar protein sorting-associated protein 13 VPS13 adaptor binding" evidence="3">
    <location>
        <begin position="305"/>
        <end position="564"/>
    </location>
</feature>
<organism evidence="4 5">
    <name type="scientific">Apatococcus fuscideae</name>
    <dbReference type="NCBI Taxonomy" id="2026836"/>
    <lineage>
        <taxon>Eukaryota</taxon>
        <taxon>Viridiplantae</taxon>
        <taxon>Chlorophyta</taxon>
        <taxon>core chlorophytes</taxon>
        <taxon>Trebouxiophyceae</taxon>
        <taxon>Chlorellales</taxon>
        <taxon>Chlorellaceae</taxon>
        <taxon>Apatococcus</taxon>
    </lineage>
</organism>
<proteinExistence type="inferred from homology"/>
<dbReference type="AlphaFoldDB" id="A0AAW1STY0"/>
<dbReference type="InterPro" id="IPR009543">
    <property type="entry name" value="VPS13_VAB"/>
</dbReference>
<evidence type="ECO:0000259" key="3">
    <source>
        <dbReference type="Pfam" id="PF25036"/>
    </source>
</evidence>
<dbReference type="InterPro" id="IPR026847">
    <property type="entry name" value="VPS13"/>
</dbReference>
<feature type="region of interest" description="Disordered" evidence="2">
    <location>
        <begin position="587"/>
        <end position="614"/>
    </location>
</feature>
<sequence>MDLTVFAKGAAEAIQDIAECSTALLATWRHADQGRGLTQPAPAIFAIYRPASEALLTINISDCCLELVDNMPAGLGSAMALHPSATIVVALEPSATVVRALDLSQLTCSVSGVDLDDRSKETQGQLDHGHLAALSGLSFSVKQGEGRCSITGKLEDLSIWASFHRLCPVVAAGLTAHRLHSQLRRIAIKLGWLPEYPAQEDTILTRIGASFDFEIAIQQMATSKAGRTPQNSGIQIDPGRAAALPVITEAATAWHGMFGICGPLLLETLITTHFEVALAVASSGHTRSVSMVLQTAPKRGGGCNITLHSGLQVRNDTTLMVSIRTAATSGMLTSQEVQAGQAFWLPLTLTPATDVAVLPTEHEGPVLEWSQEARLSAAAGNGDRPSVLVCPQASNPAAGLSFCAGIQKLPMPEGVCLVIGAPLVVQNTLPMPVQVLLRPDGYRNAGPTRLAIYPRRQVALYHLKLDDVDSMMVQPSGFQWCSSIKLPFGAASEREACPQSVSADVVEAVEGGRAVPIQITRQQNPVTGAYALTVSCALWVYNCTGLPIALQQLQQQEDAEMEISYKAGHMVEDDVPKRWVAPYEGTAEDPTQTQSSSGSVSDSQPSSRPSYAGLGKLLGSAVSTSQPDFRLRAGSKHRSSPLSQGMAEGMDSVPSYATPTRWPSMQGGPFFHKRHVQLQVRTSQRQAPSGRTYWSNGVQLDAVGAAAVVLVPCPSAAYGQIGPPCDGAYIMSISAKQVVGGNGALAVQLMPRYMLQNILDMPIQYKQQGTMFEHELGMGKSRAIYWSDAAKPLLLCMRVQEAGWLWSGGVSLEGPGDQFVKIRHRDRQYTKLIRVDVSVTPEGVLLAALSHEAEGFAPYRLDNCTGETLHVSQEECTDQKLGAFSLNQVGLQTFVQLPGSQRMADPVQKVQRHWPKLAPSASGLAAADNSEWLPWSGALTATAPDLNTPATPQGMNLEVLFDIPAMGISAAFPTHEVLYAHCDWHSDPRSS</sequence>
<evidence type="ECO:0000313" key="5">
    <source>
        <dbReference type="Proteomes" id="UP001485043"/>
    </source>
</evidence>
<reference evidence="4 5" key="1">
    <citation type="journal article" date="2024" name="Nat. Commun.">
        <title>Phylogenomics reveals the evolutionary origins of lichenization in chlorophyte algae.</title>
        <authorList>
            <person name="Puginier C."/>
            <person name="Libourel C."/>
            <person name="Otte J."/>
            <person name="Skaloud P."/>
            <person name="Haon M."/>
            <person name="Grisel S."/>
            <person name="Petersen M."/>
            <person name="Berrin J.G."/>
            <person name="Delaux P.M."/>
            <person name="Dal Grande F."/>
            <person name="Keller J."/>
        </authorList>
    </citation>
    <scope>NUCLEOTIDE SEQUENCE [LARGE SCALE GENOMIC DNA]</scope>
    <source>
        <strain evidence="4 5">SAG 2523</strain>
    </source>
</reference>
<feature type="domain" description="Vacuolar protein sorting-associated protein 13 VPS13 adaptor binding" evidence="3">
    <location>
        <begin position="688"/>
        <end position="877"/>
    </location>
</feature>
<dbReference type="PANTHER" id="PTHR16166">
    <property type="entry name" value="VACUOLAR PROTEIN SORTING-ASSOCIATED PROTEIN VPS13"/>
    <property type="match status" value="1"/>
</dbReference>
<feature type="region of interest" description="Disordered" evidence="2">
    <location>
        <begin position="629"/>
        <end position="649"/>
    </location>
</feature>
<evidence type="ECO:0000256" key="2">
    <source>
        <dbReference type="SAM" id="MobiDB-lite"/>
    </source>
</evidence>
<evidence type="ECO:0000256" key="1">
    <source>
        <dbReference type="ARBA" id="ARBA00006545"/>
    </source>
</evidence>
<dbReference type="PANTHER" id="PTHR16166:SF93">
    <property type="entry name" value="INTERMEMBRANE LIPID TRANSFER PROTEIN VPS13"/>
    <property type="match status" value="1"/>
</dbReference>
<evidence type="ECO:0000313" key="4">
    <source>
        <dbReference type="EMBL" id="KAK9859300.1"/>
    </source>
</evidence>
<accession>A0AAW1STY0</accession>
<dbReference type="GO" id="GO:0045053">
    <property type="term" value="P:protein retention in Golgi apparatus"/>
    <property type="evidence" value="ECO:0007669"/>
    <property type="project" value="TreeGrafter"/>
</dbReference>
<dbReference type="GO" id="GO:0006623">
    <property type="term" value="P:protein targeting to vacuole"/>
    <property type="evidence" value="ECO:0007669"/>
    <property type="project" value="TreeGrafter"/>
</dbReference>
<dbReference type="Pfam" id="PF25036">
    <property type="entry name" value="VPS13_VAB"/>
    <property type="match status" value="2"/>
</dbReference>
<gene>
    <name evidence="4" type="ORF">WJX84_010790</name>
</gene>
<comment type="caution">
    <text evidence="4">The sequence shown here is derived from an EMBL/GenBank/DDBJ whole genome shotgun (WGS) entry which is preliminary data.</text>
</comment>
<feature type="compositionally biased region" description="Low complexity" evidence="2">
    <location>
        <begin position="590"/>
        <end position="610"/>
    </location>
</feature>